<name>A0ABD0RRQ6_CIRMR</name>
<comment type="caution">
    <text evidence="2">The sequence shown here is derived from an EMBL/GenBank/DDBJ whole genome shotgun (WGS) entry which is preliminary data.</text>
</comment>
<evidence type="ECO:0000313" key="2">
    <source>
        <dbReference type="EMBL" id="KAL0201021.1"/>
    </source>
</evidence>
<accession>A0ABD0RRQ6</accession>
<sequence length="53" mass="5807">MVTALLSPATTLVLCTIYCGTVSIKNPNQNSFSPSLNLEIQLKKIHQQTGYLL</sequence>
<proteinExistence type="predicted"/>
<keyword evidence="3" id="KW-1185">Reference proteome</keyword>
<feature type="non-terminal residue" evidence="2">
    <location>
        <position position="53"/>
    </location>
</feature>
<organism evidence="2 3">
    <name type="scientific">Cirrhinus mrigala</name>
    <name type="common">Mrigala</name>
    <dbReference type="NCBI Taxonomy" id="683832"/>
    <lineage>
        <taxon>Eukaryota</taxon>
        <taxon>Metazoa</taxon>
        <taxon>Chordata</taxon>
        <taxon>Craniata</taxon>
        <taxon>Vertebrata</taxon>
        <taxon>Euteleostomi</taxon>
        <taxon>Actinopterygii</taxon>
        <taxon>Neopterygii</taxon>
        <taxon>Teleostei</taxon>
        <taxon>Ostariophysi</taxon>
        <taxon>Cypriniformes</taxon>
        <taxon>Cyprinidae</taxon>
        <taxon>Labeoninae</taxon>
        <taxon>Labeonini</taxon>
        <taxon>Cirrhinus</taxon>
    </lineage>
</organism>
<dbReference type="AlphaFoldDB" id="A0ABD0RRQ6"/>
<dbReference type="Proteomes" id="UP001529510">
    <property type="component" value="Unassembled WGS sequence"/>
</dbReference>
<gene>
    <name evidence="2" type="ORF">M9458_004208</name>
</gene>
<evidence type="ECO:0000313" key="3">
    <source>
        <dbReference type="Proteomes" id="UP001529510"/>
    </source>
</evidence>
<feature type="signal peptide" evidence="1">
    <location>
        <begin position="1"/>
        <end position="24"/>
    </location>
</feature>
<protein>
    <submittedName>
        <fullName evidence="2">Uncharacterized protein</fullName>
    </submittedName>
</protein>
<evidence type="ECO:0000256" key="1">
    <source>
        <dbReference type="SAM" id="SignalP"/>
    </source>
</evidence>
<keyword evidence="1" id="KW-0732">Signal</keyword>
<reference evidence="2 3" key="1">
    <citation type="submission" date="2024-05" db="EMBL/GenBank/DDBJ databases">
        <title>Genome sequencing and assembly of Indian major carp, Cirrhinus mrigala (Hamilton, 1822).</title>
        <authorList>
            <person name="Mohindra V."/>
            <person name="Chowdhury L.M."/>
            <person name="Lal K."/>
            <person name="Jena J.K."/>
        </authorList>
    </citation>
    <scope>NUCLEOTIDE SEQUENCE [LARGE SCALE GENOMIC DNA]</scope>
    <source>
        <strain evidence="2">CM1030</strain>
        <tissue evidence="2">Blood</tissue>
    </source>
</reference>
<feature type="chain" id="PRO_5044772744" evidence="1">
    <location>
        <begin position="25"/>
        <end position="53"/>
    </location>
</feature>
<dbReference type="EMBL" id="JAMKFB020000002">
    <property type="protein sequence ID" value="KAL0201021.1"/>
    <property type="molecule type" value="Genomic_DNA"/>
</dbReference>